<dbReference type="OrthoDB" id="9790995at2"/>
<evidence type="ECO:0000256" key="7">
    <source>
        <dbReference type="ARBA" id="ARBA00023014"/>
    </source>
</evidence>
<comment type="cofactor">
    <cofactor evidence="1">
        <name>Fe cation</name>
        <dbReference type="ChEBI" id="CHEBI:24875"/>
    </cofactor>
</comment>
<dbReference type="Proteomes" id="UP000077037">
    <property type="component" value="Unassembled WGS sequence"/>
</dbReference>
<dbReference type="Pfam" id="PF00355">
    <property type="entry name" value="Rieske"/>
    <property type="match status" value="1"/>
</dbReference>
<dbReference type="PANTHER" id="PTHR43756">
    <property type="entry name" value="CHOLINE MONOOXYGENASE, CHLOROPLASTIC"/>
    <property type="match status" value="1"/>
</dbReference>
<gene>
    <name evidence="9" type="primary">bphA</name>
    <name evidence="9" type="ORF">SAMEA1982600_00068</name>
</gene>
<dbReference type="AlphaFoldDB" id="A0A146AK63"/>
<evidence type="ECO:0000256" key="3">
    <source>
        <dbReference type="ARBA" id="ARBA00022714"/>
    </source>
</evidence>
<evidence type="ECO:0000313" key="10">
    <source>
        <dbReference type="Proteomes" id="UP000077037"/>
    </source>
</evidence>
<dbReference type="EMBL" id="FKBS01000002">
    <property type="protein sequence ID" value="CZZ89436.1"/>
    <property type="molecule type" value="Genomic_DNA"/>
</dbReference>
<dbReference type="CDD" id="cd03469">
    <property type="entry name" value="Rieske_RO_Alpha_N"/>
    <property type="match status" value="1"/>
</dbReference>
<evidence type="ECO:0000256" key="6">
    <source>
        <dbReference type="ARBA" id="ARBA00023004"/>
    </source>
</evidence>
<reference evidence="9 10" key="1">
    <citation type="submission" date="2016-03" db="EMBL/GenBank/DDBJ databases">
        <authorList>
            <consortium name="Pathogen Informatics"/>
        </authorList>
    </citation>
    <scope>NUCLEOTIDE SEQUENCE [LARGE SCALE GENOMIC DNA]</scope>
    <source>
        <strain evidence="9 10">NCTC13364</strain>
    </source>
</reference>
<keyword evidence="3" id="KW-0001">2Fe-2S</keyword>
<dbReference type="InterPro" id="IPR001663">
    <property type="entry name" value="Rng_hydr_dOase-A"/>
</dbReference>
<evidence type="ECO:0000256" key="2">
    <source>
        <dbReference type="ARBA" id="ARBA00008751"/>
    </source>
</evidence>
<keyword evidence="7" id="KW-0411">Iron-sulfur</keyword>
<comment type="similarity">
    <text evidence="2">Belongs to the bacterial ring-hydroxylating dioxygenase alpha subunit family.</text>
</comment>
<feature type="domain" description="Rieske" evidence="8">
    <location>
        <begin position="51"/>
        <end position="157"/>
    </location>
</feature>
<proteinExistence type="inferred from homology"/>
<evidence type="ECO:0000259" key="8">
    <source>
        <dbReference type="PROSITE" id="PS51296"/>
    </source>
</evidence>
<evidence type="ECO:0000256" key="1">
    <source>
        <dbReference type="ARBA" id="ARBA00001962"/>
    </source>
</evidence>
<dbReference type="Pfam" id="PF00848">
    <property type="entry name" value="Ring_hydroxyl_A"/>
    <property type="match status" value="1"/>
</dbReference>
<keyword evidence="5 9" id="KW-0560">Oxidoreductase</keyword>
<dbReference type="SUPFAM" id="SSF55961">
    <property type="entry name" value="Bet v1-like"/>
    <property type="match status" value="1"/>
</dbReference>
<keyword evidence="6" id="KW-0408">Iron</keyword>
<organism evidence="9 10">
    <name type="scientific">Bordetella ansorpii</name>
    <dbReference type="NCBI Taxonomy" id="288768"/>
    <lineage>
        <taxon>Bacteria</taxon>
        <taxon>Pseudomonadati</taxon>
        <taxon>Pseudomonadota</taxon>
        <taxon>Betaproteobacteria</taxon>
        <taxon>Burkholderiales</taxon>
        <taxon>Alcaligenaceae</taxon>
        <taxon>Bordetella</taxon>
    </lineage>
</organism>
<dbReference type="Gene3D" id="3.90.380.10">
    <property type="entry name" value="Naphthalene 1,2-dioxygenase Alpha Subunit, Chain A, domain 1"/>
    <property type="match status" value="1"/>
</dbReference>
<sequence>MQTATIQLRELSPRFEKTRESLLRARHLPGGVYSSEEIYALEKERIFMTHWLSVGRVEEIPNVGDYMTFSVMNEPILISRPAENEIQVCMNMCLHRGVAVASGCGHAKDFSCPYHAWLFDVGGKLIAAPGMKESEVDMSGARLKPLPVKIWRGWIFTNFAESPMSFEEYIAPYEKGLWWFQSGECKLADKVEIDVKCNWKFLVENLIDIYHVGVIHKSTFGGFVKGEKLKFQLEANGGWHTQYEARPHSTSGQQVFPTLPWATDKSSGIACKAGIYPNLNLSMRSDSLRMWHVWPISPNETRVVCYLLFPEAAFSIPNYEEELTKYRAFVKQIIAEDAVMVESLQNASGSRFFQPGPMAPLEEALHHMENHYIDLMTDEPLKGSQS</sequence>
<dbReference type="PANTHER" id="PTHR43756:SF5">
    <property type="entry name" value="CHOLINE MONOOXYGENASE, CHLOROPLASTIC"/>
    <property type="match status" value="1"/>
</dbReference>
<keyword evidence="4" id="KW-0479">Metal-binding</keyword>
<accession>A0A146AK63</accession>
<evidence type="ECO:0000256" key="4">
    <source>
        <dbReference type="ARBA" id="ARBA00022723"/>
    </source>
</evidence>
<dbReference type="Gene3D" id="2.102.10.10">
    <property type="entry name" value="Rieske [2Fe-2S] iron-sulphur domain"/>
    <property type="match status" value="1"/>
</dbReference>
<dbReference type="PRINTS" id="PR00090">
    <property type="entry name" value="RNGDIOXGNASE"/>
</dbReference>
<evidence type="ECO:0000313" key="9">
    <source>
        <dbReference type="EMBL" id="CZZ89436.1"/>
    </source>
</evidence>
<dbReference type="GO" id="GO:0005506">
    <property type="term" value="F:iron ion binding"/>
    <property type="evidence" value="ECO:0007669"/>
    <property type="project" value="InterPro"/>
</dbReference>
<dbReference type="GO" id="GO:0018687">
    <property type="term" value="F:biphenyl 2,3-dioxygenase activity"/>
    <property type="evidence" value="ECO:0007669"/>
    <property type="project" value="UniProtKB-EC"/>
</dbReference>
<dbReference type="InterPro" id="IPR015879">
    <property type="entry name" value="Ring_hydroxy_dOase_asu_C_dom"/>
</dbReference>
<name>A0A146AK63_9BORD</name>
<dbReference type="InterPro" id="IPR017941">
    <property type="entry name" value="Rieske_2Fe-2S"/>
</dbReference>
<dbReference type="RefSeq" id="WP_063589392.1">
    <property type="nucleotide sequence ID" value="NZ_FKBS01000002.1"/>
</dbReference>
<dbReference type="PROSITE" id="PS51296">
    <property type="entry name" value="RIESKE"/>
    <property type="match status" value="1"/>
</dbReference>
<dbReference type="CDD" id="cd00680">
    <property type="entry name" value="RHO_alpha_C"/>
    <property type="match status" value="1"/>
</dbReference>
<dbReference type="SUPFAM" id="SSF50022">
    <property type="entry name" value="ISP domain"/>
    <property type="match status" value="1"/>
</dbReference>
<protein>
    <submittedName>
        <fullName evidence="9">[2Fe-2S] protein</fullName>
        <ecNumber evidence="9">1.14.12.18</ecNumber>
    </submittedName>
</protein>
<evidence type="ECO:0000256" key="5">
    <source>
        <dbReference type="ARBA" id="ARBA00023002"/>
    </source>
</evidence>
<dbReference type="GO" id="GO:0051537">
    <property type="term" value="F:2 iron, 2 sulfur cluster binding"/>
    <property type="evidence" value="ECO:0007669"/>
    <property type="project" value="UniProtKB-KW"/>
</dbReference>
<dbReference type="EC" id="1.14.12.18" evidence="9"/>
<dbReference type="InterPro" id="IPR036922">
    <property type="entry name" value="Rieske_2Fe-2S_sf"/>
</dbReference>